<dbReference type="Gene3D" id="3.40.1090.10">
    <property type="entry name" value="Cytosolic phospholipase A2 catalytic domain"/>
    <property type="match status" value="1"/>
</dbReference>
<dbReference type="OrthoDB" id="1638170at2759"/>
<keyword evidence="3 4" id="KW-0443">Lipid metabolism</keyword>
<sequence length="811" mass="91040">MDISNEANVDSFSIGPTSIVGRTIAFRILLYKSMSKFRHKLALVLVRIIRVLKSYVAAIFSWFHPRNPQGILAMITIIAFVLRRYTNVKMRAEMAYRRKFWRNMMRMAVTYEEWSHAAKMLEREGPKMNEGEFYDEELVRNKLQELRHRRQEGSLRDINFCMRADLIRNLGNMSNPELHKGRLQVPKLIKEYIDEVTTQLRMVCDSDSEELLLEEKLAFMHETRHAFGRTALLLSGGASLGAFHVGVVKTLVEHKLLPRIIAGSSVGSIMCSVVATRSWPELQSFFEDKWHSLKFFDQLGGIFTVFKRVMTFGAVHEIRQLQMMLRNLTSNLTFQEAYDMTGRILSITVCSPRKHEPPRCLNYLTSPHVVIWSAVTASCAFPGLFEAQELMAKDRTGELVPYHPPFLLGPEKGTTPARRWRDGSLESDLPMMQLKELFNVNHFIVSQANPHIAPLLRLKEFVRAYGGNFAAKYSKIIQNPSYGELQKAANQGRRCTWEKLSTIKANCGIELALDECVSTLNHMRRLRRSAQRAATAATITSSQNPAPHHHHLPPASTKFSALRRIPSWNYVARENSSGSLDDETLADMGMGPSSSQARRSVHHVCDGSDSESESIDQNTWTRSGGPLMRTTSADVFVDFVQGLVTTDDEMMKQSMTGHMNSIVMQSVAQESRAPMTPNMHSENPEADLRDSGSQPGTMVGPSITITEGDLLQPERTQSGIVFNVVKKEDLTISSRSNDLERLNGPPILAANHVQLESPETGEIDVSSVSESDERDEKTHLDEGDSDASQIDHSSVENGNVDVGDSEGATNT</sequence>
<feature type="compositionally biased region" description="Polar residues" evidence="5">
    <location>
        <begin position="786"/>
        <end position="797"/>
    </location>
</feature>
<evidence type="ECO:0000259" key="7">
    <source>
        <dbReference type="PROSITE" id="PS51635"/>
    </source>
</evidence>
<dbReference type="EMBL" id="JAKOGI010000189">
    <property type="protein sequence ID" value="KAJ8440442.1"/>
    <property type="molecule type" value="Genomic_DNA"/>
</dbReference>
<accession>A0A9Q1Q8T5</accession>
<feature type="short sequence motif" description="GXSXG" evidence="4">
    <location>
        <begin position="263"/>
        <end position="267"/>
    </location>
</feature>
<evidence type="ECO:0000313" key="8">
    <source>
        <dbReference type="EMBL" id="KAJ8433167.1"/>
    </source>
</evidence>
<keyword evidence="6" id="KW-0472">Membrane</keyword>
<gene>
    <name evidence="8" type="ORF">Cgig2_007131</name>
    <name evidence="9" type="ORF">Cgig2_013601</name>
</gene>
<keyword evidence="2 4" id="KW-0442">Lipid degradation</keyword>
<organism evidence="8 10">
    <name type="scientific">Carnegiea gigantea</name>
    <dbReference type="NCBI Taxonomy" id="171969"/>
    <lineage>
        <taxon>Eukaryota</taxon>
        <taxon>Viridiplantae</taxon>
        <taxon>Streptophyta</taxon>
        <taxon>Embryophyta</taxon>
        <taxon>Tracheophyta</taxon>
        <taxon>Spermatophyta</taxon>
        <taxon>Magnoliopsida</taxon>
        <taxon>eudicotyledons</taxon>
        <taxon>Gunneridae</taxon>
        <taxon>Pentapetalae</taxon>
        <taxon>Caryophyllales</taxon>
        <taxon>Cactineae</taxon>
        <taxon>Cactaceae</taxon>
        <taxon>Cactoideae</taxon>
        <taxon>Echinocereeae</taxon>
        <taxon>Carnegiea</taxon>
    </lineage>
</organism>
<keyword evidence="10" id="KW-1185">Reference proteome</keyword>
<feature type="active site" description="Proton acceptor" evidence="4">
    <location>
        <position position="422"/>
    </location>
</feature>
<dbReference type="InterPro" id="IPR050301">
    <property type="entry name" value="NTE"/>
</dbReference>
<dbReference type="SUPFAM" id="SSF52151">
    <property type="entry name" value="FabD/lysophospholipase-like"/>
    <property type="match status" value="1"/>
</dbReference>
<dbReference type="InterPro" id="IPR016035">
    <property type="entry name" value="Acyl_Trfase/lysoPLipase"/>
</dbReference>
<dbReference type="Pfam" id="PF01734">
    <property type="entry name" value="Patatin"/>
    <property type="match status" value="1"/>
</dbReference>
<dbReference type="AlphaFoldDB" id="A0A9Q1Q8T5"/>
<dbReference type="InterPro" id="IPR002641">
    <property type="entry name" value="PNPLA_dom"/>
</dbReference>
<keyword evidence="1 4" id="KW-0378">Hydrolase</keyword>
<evidence type="ECO:0000256" key="3">
    <source>
        <dbReference type="ARBA" id="ARBA00023098"/>
    </source>
</evidence>
<feature type="transmembrane region" description="Helical" evidence="6">
    <location>
        <begin position="42"/>
        <end position="63"/>
    </location>
</feature>
<dbReference type="EMBL" id="JAKOGI010000557">
    <property type="protein sequence ID" value="KAJ8433167.1"/>
    <property type="molecule type" value="Genomic_DNA"/>
</dbReference>
<evidence type="ECO:0000256" key="2">
    <source>
        <dbReference type="ARBA" id="ARBA00022963"/>
    </source>
</evidence>
<feature type="region of interest" description="Disordered" evidence="5">
    <location>
        <begin position="605"/>
        <end position="626"/>
    </location>
</feature>
<protein>
    <recommendedName>
        <fullName evidence="7">PNPLA domain-containing protein</fullName>
    </recommendedName>
</protein>
<feature type="transmembrane region" description="Helical" evidence="6">
    <location>
        <begin position="69"/>
        <end position="86"/>
    </location>
</feature>
<feature type="domain" description="PNPLA" evidence="7">
    <location>
        <begin position="232"/>
        <end position="435"/>
    </location>
</feature>
<feature type="active site" description="Nucleophile" evidence="4">
    <location>
        <position position="265"/>
    </location>
</feature>
<dbReference type="PANTHER" id="PTHR14226:SF10">
    <property type="entry name" value="TRIACYLGLYCEROL LIPASE 4-RELATED"/>
    <property type="match status" value="1"/>
</dbReference>
<evidence type="ECO:0000256" key="6">
    <source>
        <dbReference type="SAM" id="Phobius"/>
    </source>
</evidence>
<comment type="caution">
    <text evidence="4">Lacks conserved residue(s) required for the propagation of feature annotation.</text>
</comment>
<feature type="region of interest" description="Disordered" evidence="5">
    <location>
        <begin position="757"/>
        <end position="811"/>
    </location>
</feature>
<feature type="transmembrane region" description="Helical" evidence="6">
    <location>
        <begin position="226"/>
        <end position="247"/>
    </location>
</feature>
<dbReference type="Pfam" id="PF11815">
    <property type="entry name" value="DUF3336"/>
    <property type="match status" value="1"/>
</dbReference>
<evidence type="ECO:0000256" key="1">
    <source>
        <dbReference type="ARBA" id="ARBA00022801"/>
    </source>
</evidence>
<evidence type="ECO:0000256" key="4">
    <source>
        <dbReference type="PROSITE-ProRule" id="PRU01161"/>
    </source>
</evidence>
<name>A0A9Q1Q8T5_9CARY</name>
<evidence type="ECO:0000313" key="9">
    <source>
        <dbReference type="EMBL" id="KAJ8440442.1"/>
    </source>
</evidence>
<reference evidence="8" key="1">
    <citation type="submission" date="2022-04" db="EMBL/GenBank/DDBJ databases">
        <title>Carnegiea gigantea Genome sequencing and assembly v2.</title>
        <authorList>
            <person name="Copetti D."/>
            <person name="Sanderson M.J."/>
            <person name="Burquez A."/>
            <person name="Wojciechowski M.F."/>
        </authorList>
    </citation>
    <scope>NUCLEOTIDE SEQUENCE</scope>
    <source>
        <strain evidence="8">SGP5-SGP5p</strain>
        <tissue evidence="8">Aerial part</tissue>
    </source>
</reference>
<keyword evidence="6" id="KW-0812">Transmembrane</keyword>
<evidence type="ECO:0000256" key="5">
    <source>
        <dbReference type="SAM" id="MobiDB-lite"/>
    </source>
</evidence>
<dbReference type="GO" id="GO:0016042">
    <property type="term" value="P:lipid catabolic process"/>
    <property type="evidence" value="ECO:0007669"/>
    <property type="project" value="UniProtKB-UniRule"/>
</dbReference>
<dbReference type="InterPro" id="IPR021771">
    <property type="entry name" value="Triacylglycerol_lipase_N"/>
</dbReference>
<comment type="caution">
    <text evidence="8">The sequence shown here is derived from an EMBL/GenBank/DDBJ whole genome shotgun (WGS) entry which is preliminary data.</text>
</comment>
<keyword evidence="6" id="KW-1133">Transmembrane helix</keyword>
<feature type="region of interest" description="Disordered" evidence="5">
    <location>
        <begin position="671"/>
        <end position="711"/>
    </location>
</feature>
<evidence type="ECO:0000313" key="10">
    <source>
        <dbReference type="Proteomes" id="UP001153076"/>
    </source>
</evidence>
<dbReference type="CDD" id="cd07231">
    <property type="entry name" value="Pat_SDP1-like"/>
    <property type="match status" value="1"/>
</dbReference>
<proteinExistence type="predicted"/>
<dbReference type="GO" id="GO:0004806">
    <property type="term" value="F:triacylglycerol lipase activity"/>
    <property type="evidence" value="ECO:0007669"/>
    <property type="project" value="InterPro"/>
</dbReference>
<dbReference type="PROSITE" id="PS51635">
    <property type="entry name" value="PNPLA"/>
    <property type="match status" value="1"/>
</dbReference>
<dbReference type="PANTHER" id="PTHR14226">
    <property type="entry name" value="NEUROPATHY TARGET ESTERASE/SWISS CHEESE D.MELANOGASTER"/>
    <property type="match status" value="1"/>
</dbReference>
<dbReference type="Proteomes" id="UP001153076">
    <property type="component" value="Unassembled WGS sequence"/>
</dbReference>